<reference evidence="1" key="1">
    <citation type="submission" date="2020-10" db="EMBL/GenBank/DDBJ databases">
        <title>Unveiling of a novel bifunctional photoreceptor, Dualchrome1, isolated from a cosmopolitan green alga.</title>
        <authorList>
            <person name="Suzuki S."/>
            <person name="Kawachi M."/>
        </authorList>
    </citation>
    <scope>NUCLEOTIDE SEQUENCE</scope>
    <source>
        <strain evidence="1">NIES 2893</strain>
    </source>
</reference>
<name>A0A830I3J3_9CHLO</name>
<proteinExistence type="predicted"/>
<dbReference type="EMBL" id="BNJQ01000043">
    <property type="protein sequence ID" value="GHP12560.1"/>
    <property type="molecule type" value="Genomic_DNA"/>
</dbReference>
<comment type="caution">
    <text evidence="1">The sequence shown here is derived from an EMBL/GenBank/DDBJ whole genome shotgun (WGS) entry which is preliminary data.</text>
</comment>
<accession>A0A830I3J3</accession>
<dbReference type="AlphaFoldDB" id="A0A830I3J3"/>
<gene>
    <name evidence="1" type="ORF">PPROV_001128800</name>
</gene>
<evidence type="ECO:0000313" key="1">
    <source>
        <dbReference type="EMBL" id="GHP12560.1"/>
    </source>
</evidence>
<sequence>MMNFIKHLLELLESLLRAHARLRHLMPTRINHLAIMCRASIVLPRRKRWTFAASDEHHVQNLSNIPSRVAVPQCKVYVPVRIVRTGGTQALAHSESRPFFNDSVFLCADTLPMRFAIFCVYPF</sequence>
<dbReference type="Proteomes" id="UP000660262">
    <property type="component" value="Unassembled WGS sequence"/>
</dbReference>
<evidence type="ECO:0000313" key="2">
    <source>
        <dbReference type="Proteomes" id="UP000660262"/>
    </source>
</evidence>
<keyword evidence="2" id="KW-1185">Reference proteome</keyword>
<organism evidence="1 2">
    <name type="scientific">Pycnococcus provasolii</name>
    <dbReference type="NCBI Taxonomy" id="41880"/>
    <lineage>
        <taxon>Eukaryota</taxon>
        <taxon>Viridiplantae</taxon>
        <taxon>Chlorophyta</taxon>
        <taxon>Pseudoscourfieldiophyceae</taxon>
        <taxon>Pseudoscourfieldiales</taxon>
        <taxon>Pycnococcaceae</taxon>
        <taxon>Pycnococcus</taxon>
    </lineage>
</organism>
<protein>
    <submittedName>
        <fullName evidence="1">Uncharacterized protein</fullName>
    </submittedName>
</protein>